<protein>
    <recommendedName>
        <fullName evidence="3">Reverse transcriptase domain-containing protein</fullName>
    </recommendedName>
</protein>
<comment type="caution">
    <text evidence="1">The sequence shown here is derived from an EMBL/GenBank/DDBJ whole genome shotgun (WGS) entry which is preliminary data.</text>
</comment>
<accession>A0AAE0B3Y8</accession>
<dbReference type="PANTHER" id="PTHR33116:SF75">
    <property type="entry name" value="RIBONUCLEASE H PROTEIN"/>
    <property type="match status" value="1"/>
</dbReference>
<dbReference type="AlphaFoldDB" id="A0AAE0B3Y8"/>
<sequence length="117" mass="13205">MDMLRGATIGLNVVHVSHLQFADDTIIFLEPKMEYPMTSKRILRCFELVSGLRINFHKSCLVKVGRKGDRKVDWVVTFRCKSVSLPITYLGLPLGANPGTKAFWNPVIDKIESRLAS</sequence>
<evidence type="ECO:0000313" key="2">
    <source>
        <dbReference type="Proteomes" id="UP001281410"/>
    </source>
</evidence>
<name>A0AAE0B3Y8_9ROSI</name>
<proteinExistence type="predicted"/>
<dbReference type="PANTHER" id="PTHR33116">
    <property type="entry name" value="REVERSE TRANSCRIPTASE ZINC-BINDING DOMAIN-CONTAINING PROTEIN-RELATED-RELATED"/>
    <property type="match status" value="1"/>
</dbReference>
<dbReference type="EMBL" id="JANJYJ010000001">
    <property type="protein sequence ID" value="KAK3228824.1"/>
    <property type="molecule type" value="Genomic_DNA"/>
</dbReference>
<dbReference type="Proteomes" id="UP001281410">
    <property type="component" value="Unassembled WGS sequence"/>
</dbReference>
<organism evidence="1 2">
    <name type="scientific">Dipteronia sinensis</name>
    <dbReference type="NCBI Taxonomy" id="43782"/>
    <lineage>
        <taxon>Eukaryota</taxon>
        <taxon>Viridiplantae</taxon>
        <taxon>Streptophyta</taxon>
        <taxon>Embryophyta</taxon>
        <taxon>Tracheophyta</taxon>
        <taxon>Spermatophyta</taxon>
        <taxon>Magnoliopsida</taxon>
        <taxon>eudicotyledons</taxon>
        <taxon>Gunneridae</taxon>
        <taxon>Pentapetalae</taxon>
        <taxon>rosids</taxon>
        <taxon>malvids</taxon>
        <taxon>Sapindales</taxon>
        <taxon>Sapindaceae</taxon>
        <taxon>Hippocastanoideae</taxon>
        <taxon>Acereae</taxon>
        <taxon>Dipteronia</taxon>
    </lineage>
</organism>
<keyword evidence="2" id="KW-1185">Reference proteome</keyword>
<evidence type="ECO:0008006" key="3">
    <source>
        <dbReference type="Google" id="ProtNLM"/>
    </source>
</evidence>
<reference evidence="1" key="1">
    <citation type="journal article" date="2023" name="Plant J.">
        <title>Genome sequences and population genomics provide insights into the demographic history, inbreeding, and mutation load of two 'living fossil' tree species of Dipteronia.</title>
        <authorList>
            <person name="Feng Y."/>
            <person name="Comes H.P."/>
            <person name="Chen J."/>
            <person name="Zhu S."/>
            <person name="Lu R."/>
            <person name="Zhang X."/>
            <person name="Li P."/>
            <person name="Qiu J."/>
            <person name="Olsen K.M."/>
            <person name="Qiu Y."/>
        </authorList>
    </citation>
    <scope>NUCLEOTIDE SEQUENCE</scope>
    <source>
        <strain evidence="1">NBL</strain>
    </source>
</reference>
<gene>
    <name evidence="1" type="ORF">Dsin_000705</name>
</gene>
<evidence type="ECO:0000313" key="1">
    <source>
        <dbReference type="EMBL" id="KAK3228824.1"/>
    </source>
</evidence>